<sequence length="120" mass="13769">MSGCEMLLPTEDVKTFMYVSLTHRRQCLLAEETGIQTPRLDPKETLDGSNFVTSQLLSFEGHTFNMKYKTKNGQKWVCSTHSTKGCKAFVSTNDDNEITDYCTDHLHLPHANPYQMLYKQ</sequence>
<keyword evidence="6" id="KW-1185">Reference proteome</keyword>
<name>A0A4C1WPM5_EUMVA</name>
<evidence type="ECO:0000256" key="2">
    <source>
        <dbReference type="ARBA" id="ARBA00022771"/>
    </source>
</evidence>
<evidence type="ECO:0000313" key="6">
    <source>
        <dbReference type="Proteomes" id="UP000299102"/>
    </source>
</evidence>
<evidence type="ECO:0000256" key="3">
    <source>
        <dbReference type="ARBA" id="ARBA00022833"/>
    </source>
</evidence>
<evidence type="ECO:0000313" key="5">
    <source>
        <dbReference type="EMBL" id="GBP52279.1"/>
    </source>
</evidence>
<organism evidence="5 6">
    <name type="scientific">Eumeta variegata</name>
    <name type="common">Bagworm moth</name>
    <name type="synonym">Eumeta japonica</name>
    <dbReference type="NCBI Taxonomy" id="151549"/>
    <lineage>
        <taxon>Eukaryota</taxon>
        <taxon>Metazoa</taxon>
        <taxon>Ecdysozoa</taxon>
        <taxon>Arthropoda</taxon>
        <taxon>Hexapoda</taxon>
        <taxon>Insecta</taxon>
        <taxon>Pterygota</taxon>
        <taxon>Neoptera</taxon>
        <taxon>Endopterygota</taxon>
        <taxon>Lepidoptera</taxon>
        <taxon>Glossata</taxon>
        <taxon>Ditrysia</taxon>
        <taxon>Tineoidea</taxon>
        <taxon>Psychidae</taxon>
        <taxon>Oiketicinae</taxon>
        <taxon>Eumeta</taxon>
    </lineage>
</organism>
<gene>
    <name evidence="5" type="ORF">EVAR_9191_1</name>
</gene>
<dbReference type="Proteomes" id="UP000299102">
    <property type="component" value="Unassembled WGS sequence"/>
</dbReference>
<keyword evidence="3" id="KW-0862">Zinc</keyword>
<dbReference type="Gene3D" id="2.20.25.240">
    <property type="match status" value="1"/>
</dbReference>
<evidence type="ECO:0000256" key="1">
    <source>
        <dbReference type="ARBA" id="ARBA00022723"/>
    </source>
</evidence>
<proteinExistence type="predicted"/>
<evidence type="ECO:0000259" key="4">
    <source>
        <dbReference type="Pfam" id="PF04500"/>
    </source>
</evidence>
<protein>
    <recommendedName>
        <fullName evidence="4">FLYWCH-type domain-containing protein</fullName>
    </recommendedName>
</protein>
<accession>A0A4C1WPM5</accession>
<dbReference type="InterPro" id="IPR007588">
    <property type="entry name" value="Znf_FLYWCH"/>
</dbReference>
<keyword evidence="2" id="KW-0863">Zinc-finger</keyword>
<comment type="caution">
    <text evidence="5">The sequence shown here is derived from an EMBL/GenBank/DDBJ whole genome shotgun (WGS) entry which is preliminary data.</text>
</comment>
<dbReference type="AlphaFoldDB" id="A0A4C1WPM5"/>
<reference evidence="5 6" key="1">
    <citation type="journal article" date="2019" name="Commun. Biol.">
        <title>The bagworm genome reveals a unique fibroin gene that provides high tensile strength.</title>
        <authorList>
            <person name="Kono N."/>
            <person name="Nakamura H."/>
            <person name="Ohtoshi R."/>
            <person name="Tomita M."/>
            <person name="Numata K."/>
            <person name="Arakawa K."/>
        </authorList>
    </citation>
    <scope>NUCLEOTIDE SEQUENCE [LARGE SCALE GENOMIC DNA]</scope>
</reference>
<dbReference type="OrthoDB" id="167578at2759"/>
<keyword evidence="1" id="KW-0479">Metal-binding</keyword>
<dbReference type="Pfam" id="PF04500">
    <property type="entry name" value="FLYWCH"/>
    <property type="match status" value="1"/>
</dbReference>
<feature type="domain" description="FLYWCH-type" evidence="4">
    <location>
        <begin position="53"/>
        <end position="107"/>
    </location>
</feature>
<dbReference type="GO" id="GO:0008270">
    <property type="term" value="F:zinc ion binding"/>
    <property type="evidence" value="ECO:0007669"/>
    <property type="project" value="UniProtKB-KW"/>
</dbReference>
<dbReference type="EMBL" id="BGZK01000599">
    <property type="protein sequence ID" value="GBP52279.1"/>
    <property type="molecule type" value="Genomic_DNA"/>
</dbReference>